<gene>
    <name evidence="1" type="ORF">GCM10009111_03720</name>
</gene>
<name>A0ABN1L2Y7_9GAMM</name>
<protein>
    <submittedName>
        <fullName evidence="1">Uncharacterized protein</fullName>
    </submittedName>
</protein>
<organism evidence="1 2">
    <name type="scientific">Colwellia asteriadis</name>
    <dbReference type="NCBI Taxonomy" id="517723"/>
    <lineage>
        <taxon>Bacteria</taxon>
        <taxon>Pseudomonadati</taxon>
        <taxon>Pseudomonadota</taxon>
        <taxon>Gammaproteobacteria</taxon>
        <taxon>Alteromonadales</taxon>
        <taxon>Colwelliaceae</taxon>
        <taxon>Colwellia</taxon>
    </lineage>
</organism>
<reference evidence="1 2" key="1">
    <citation type="journal article" date="2019" name="Int. J. Syst. Evol. Microbiol.">
        <title>The Global Catalogue of Microorganisms (GCM) 10K type strain sequencing project: providing services to taxonomists for standard genome sequencing and annotation.</title>
        <authorList>
            <consortium name="The Broad Institute Genomics Platform"/>
            <consortium name="The Broad Institute Genome Sequencing Center for Infectious Disease"/>
            <person name="Wu L."/>
            <person name="Ma J."/>
        </authorList>
    </citation>
    <scope>NUCLEOTIDE SEQUENCE [LARGE SCALE GENOMIC DNA]</scope>
    <source>
        <strain evidence="1 2">JCM 15608</strain>
    </source>
</reference>
<evidence type="ECO:0000313" key="2">
    <source>
        <dbReference type="Proteomes" id="UP001500021"/>
    </source>
</evidence>
<evidence type="ECO:0000313" key="1">
    <source>
        <dbReference type="EMBL" id="GAA0811341.1"/>
    </source>
</evidence>
<sequence length="353" mass="40087">MKTVASKLELVAVNLGLKANDYLGVIKHLADILKYSKKKGVQLNAISSNIICDLILSITGVRITPDNLSIYKNNGYYLVQDVAKYLNINEAPSSRCCLSQVNGRWLMEPEKKSAISFFQISIKNAASYQVVAECYQVWCEKGMPVGDKRYWPKPELLDFLIEHQLLVALPVSHSKPTQLKIIFDLLKSLIESPEIACIPKQKLNDYFDNEIRKFSLIRKNDNPPKPWINASAFNNEINYTSSISAIDRTSPYFYIKRTESSSKIGSADNSDRFTQKDVGIVVCLESRANEKFALDVETKIREYLRCFEIHPAIGKTDHYDIPLKSLVNLSINFIMSTPQFSQRIRSISATYSH</sequence>
<proteinExistence type="predicted"/>
<accession>A0ABN1L2Y7</accession>
<dbReference type="EMBL" id="BAAAFA010000001">
    <property type="protein sequence ID" value="GAA0811341.1"/>
    <property type="molecule type" value="Genomic_DNA"/>
</dbReference>
<dbReference type="RefSeq" id="WP_343814340.1">
    <property type="nucleotide sequence ID" value="NZ_BAAAFA010000001.1"/>
</dbReference>
<dbReference type="Proteomes" id="UP001500021">
    <property type="component" value="Unassembled WGS sequence"/>
</dbReference>
<keyword evidence="2" id="KW-1185">Reference proteome</keyword>
<comment type="caution">
    <text evidence="1">The sequence shown here is derived from an EMBL/GenBank/DDBJ whole genome shotgun (WGS) entry which is preliminary data.</text>
</comment>